<feature type="domain" description="TNase-like" evidence="2">
    <location>
        <begin position="60"/>
        <end position="157"/>
    </location>
</feature>
<dbReference type="Pfam" id="PF00565">
    <property type="entry name" value="SNase"/>
    <property type="match status" value="1"/>
</dbReference>
<feature type="compositionally biased region" description="Polar residues" evidence="1">
    <location>
        <begin position="12"/>
        <end position="21"/>
    </location>
</feature>
<protein>
    <submittedName>
        <fullName evidence="3">Nuclease (SNase domain protein)</fullName>
    </submittedName>
</protein>
<geneLocation type="plasmid" evidence="3 4">
    <name>pSWIT02</name>
</geneLocation>
<keyword evidence="4" id="KW-1185">Reference proteome</keyword>
<evidence type="ECO:0000259" key="2">
    <source>
        <dbReference type="PROSITE" id="PS50830"/>
    </source>
</evidence>
<name>A0A9J9HH48_RHIWR</name>
<dbReference type="InterPro" id="IPR016071">
    <property type="entry name" value="Staphylococal_nuclease_OB-fold"/>
</dbReference>
<feature type="region of interest" description="Disordered" evidence="1">
    <location>
        <begin position="1"/>
        <end position="21"/>
    </location>
</feature>
<evidence type="ECO:0000313" key="3">
    <source>
        <dbReference type="EMBL" id="ABQ71564.1"/>
    </source>
</evidence>
<evidence type="ECO:0000256" key="1">
    <source>
        <dbReference type="SAM" id="MobiDB-lite"/>
    </source>
</evidence>
<dbReference type="Proteomes" id="UP000001989">
    <property type="component" value="Plasmid pSWIT02"/>
</dbReference>
<evidence type="ECO:0000313" key="4">
    <source>
        <dbReference type="Proteomes" id="UP000001989"/>
    </source>
</evidence>
<dbReference type="SMART" id="SM00318">
    <property type="entry name" value="SNc"/>
    <property type="match status" value="1"/>
</dbReference>
<proteinExistence type="predicted"/>
<dbReference type="PROSITE" id="PS50830">
    <property type="entry name" value="TNASE_3"/>
    <property type="match status" value="1"/>
</dbReference>
<reference evidence="3 4" key="1">
    <citation type="journal article" date="2010" name="J. Bacteriol.">
        <title>Genome sequence of the dioxin-mineralizing bacterium Sphingomonas wittichii RW1.</title>
        <authorList>
            <person name="Miller T.R."/>
            <person name="Delcher A.L."/>
            <person name="Salzberg S.L."/>
            <person name="Saunders E."/>
            <person name="Detter J.C."/>
            <person name="Halden R.U."/>
        </authorList>
    </citation>
    <scope>NUCLEOTIDE SEQUENCE [LARGE SCALE GENOMIC DNA]</scope>
    <source>
        <strain evidence="4">DSM 6014 / CCUG 31198 / JCM 15750 / NBRC 105917 / EY 4224 / RW1</strain>
    </source>
</reference>
<organism evidence="3 4">
    <name type="scientific">Rhizorhabdus wittichii (strain DSM 6014 / CCUG 31198 / JCM 15750 / NBRC 105917 / EY 4224 / RW1)</name>
    <name type="common">Sphingomonas wittichii</name>
    <dbReference type="NCBI Taxonomy" id="392499"/>
    <lineage>
        <taxon>Bacteria</taxon>
        <taxon>Pseudomonadati</taxon>
        <taxon>Pseudomonadota</taxon>
        <taxon>Alphaproteobacteria</taxon>
        <taxon>Sphingomonadales</taxon>
        <taxon>Sphingomonadaceae</taxon>
        <taxon>Rhizorhabdus</taxon>
    </lineage>
</organism>
<dbReference type="SUPFAM" id="SSF50199">
    <property type="entry name" value="Staphylococcal nuclease"/>
    <property type="match status" value="1"/>
</dbReference>
<gene>
    <name evidence="3" type="ordered locus">Swit_4945</name>
</gene>
<dbReference type="Gene3D" id="2.40.50.90">
    <property type="match status" value="1"/>
</dbReference>
<dbReference type="InterPro" id="IPR035437">
    <property type="entry name" value="SNase_OB-fold_sf"/>
</dbReference>
<sequence length="170" mass="18848">MGVALFHRADPKSTSSDPRPSFVSCSTKRARYCPAMTWLRFPSSICLLLMSSVACSTSAGAETGQVRYVTDGDTFRLVSGERIRIANIDAPEIHARQAKCRLEIERGEAASERARALLDGKVVTFERVGHSYNRTVARVRVDGRDLGEALIAMGVARPWLRRHPKPDWCS</sequence>
<dbReference type="EMBL" id="CP000701">
    <property type="protein sequence ID" value="ABQ71564.1"/>
    <property type="molecule type" value="Genomic_DNA"/>
</dbReference>
<dbReference type="KEGG" id="swi:Swit_4945"/>
<dbReference type="AlphaFoldDB" id="A0A9J9HH48"/>
<accession>A0A9J9HH48</accession>
<keyword evidence="3" id="KW-0614">Plasmid</keyword>